<evidence type="ECO:0000313" key="2">
    <source>
        <dbReference type="EMBL" id="KAL2745650.1"/>
    </source>
</evidence>
<reference evidence="2 3" key="1">
    <citation type="journal article" date="2024" name="Ann. Entomol. Soc. Am.">
        <title>Genomic analyses of the southern and eastern yellowjacket wasps (Hymenoptera: Vespidae) reveal evolutionary signatures of social life.</title>
        <authorList>
            <person name="Catto M.A."/>
            <person name="Caine P.B."/>
            <person name="Orr S.E."/>
            <person name="Hunt B.G."/>
            <person name="Goodisman M.A.D."/>
        </authorList>
    </citation>
    <scope>NUCLEOTIDE SEQUENCE [LARGE SCALE GENOMIC DNA]</scope>
    <source>
        <strain evidence="2">232</strain>
        <tissue evidence="2">Head and thorax</tissue>
    </source>
</reference>
<name>A0ABD2CKL4_VESMC</name>
<protein>
    <submittedName>
        <fullName evidence="2">Uncharacterized protein</fullName>
    </submittedName>
</protein>
<evidence type="ECO:0000313" key="3">
    <source>
        <dbReference type="Proteomes" id="UP001607303"/>
    </source>
</evidence>
<keyword evidence="3" id="KW-1185">Reference proteome</keyword>
<dbReference type="EMBL" id="JAYRBN010000041">
    <property type="protein sequence ID" value="KAL2745650.1"/>
    <property type="molecule type" value="Genomic_DNA"/>
</dbReference>
<sequence>MYGIFMSQTTPRRHVVVLNNKSLLSCRQEVASVNRLARGIVLYTCKAHGKNNEHYVFVYTHIFVTDDDNNDGDDDNDDDDDSDDDDDDDLRRRRISMKIIKLQA</sequence>
<proteinExistence type="predicted"/>
<comment type="caution">
    <text evidence="2">The sequence shown here is derived from an EMBL/GenBank/DDBJ whole genome shotgun (WGS) entry which is preliminary data.</text>
</comment>
<evidence type="ECO:0000256" key="1">
    <source>
        <dbReference type="SAM" id="MobiDB-lite"/>
    </source>
</evidence>
<gene>
    <name evidence="2" type="ORF">V1477_006041</name>
</gene>
<organism evidence="2 3">
    <name type="scientific">Vespula maculifrons</name>
    <name type="common">Eastern yellow jacket</name>
    <name type="synonym">Wasp</name>
    <dbReference type="NCBI Taxonomy" id="7453"/>
    <lineage>
        <taxon>Eukaryota</taxon>
        <taxon>Metazoa</taxon>
        <taxon>Ecdysozoa</taxon>
        <taxon>Arthropoda</taxon>
        <taxon>Hexapoda</taxon>
        <taxon>Insecta</taxon>
        <taxon>Pterygota</taxon>
        <taxon>Neoptera</taxon>
        <taxon>Endopterygota</taxon>
        <taxon>Hymenoptera</taxon>
        <taxon>Apocrita</taxon>
        <taxon>Aculeata</taxon>
        <taxon>Vespoidea</taxon>
        <taxon>Vespidae</taxon>
        <taxon>Vespinae</taxon>
        <taxon>Vespula</taxon>
    </lineage>
</organism>
<accession>A0ABD2CKL4</accession>
<feature type="region of interest" description="Disordered" evidence="1">
    <location>
        <begin position="66"/>
        <end position="89"/>
    </location>
</feature>
<feature type="compositionally biased region" description="Acidic residues" evidence="1">
    <location>
        <begin position="66"/>
        <end position="88"/>
    </location>
</feature>
<dbReference type="AlphaFoldDB" id="A0ABD2CKL4"/>
<dbReference type="Proteomes" id="UP001607303">
    <property type="component" value="Unassembled WGS sequence"/>
</dbReference>